<dbReference type="Proteomes" id="UP000093501">
    <property type="component" value="Unassembled WGS sequence"/>
</dbReference>
<name>A0A1C0AQ52_9ACTN</name>
<dbReference type="AlphaFoldDB" id="A0A1C0AQ52"/>
<dbReference type="RefSeq" id="WP_068750894.1">
    <property type="nucleotide sequence ID" value="NZ_LR214441.1"/>
</dbReference>
<sequence>MSLDNDDIVWAFDGRDGRAHALAAMLHLYAENLEALLPTESDDAFEQIVADLADDPTTRMLGNPRLARLFPPALSDPKGSDEFWRDSIHSQARARLAAARVVVEDLSDWEGFVPVTLARADDWAKVIGALRLFWYTEIAGPGRLDEPTAQALAEDGGLHDLIDWLGFLLEDLLESRQTCLQLNASLDPDEFGEADPE</sequence>
<keyword evidence="2" id="KW-1185">Reference proteome</keyword>
<comment type="caution">
    <text evidence="1">The sequence shown here is derived from an EMBL/GenBank/DDBJ whole genome shotgun (WGS) entry which is preliminary data.</text>
</comment>
<accession>A0A1C0AQ52</accession>
<dbReference type="InterPro" id="IPR018561">
    <property type="entry name" value="AosR"/>
</dbReference>
<reference evidence="2" key="1">
    <citation type="submission" date="2016-07" db="EMBL/GenBank/DDBJ databases">
        <authorList>
            <person name="Florea S."/>
            <person name="Webb J.S."/>
            <person name="Jaromczyk J."/>
            <person name="Schardl C.L."/>
        </authorList>
    </citation>
    <scope>NUCLEOTIDE SEQUENCE [LARGE SCALE GENOMIC DNA]</scope>
    <source>
        <strain evidence="2">IPBSL-7</strain>
    </source>
</reference>
<dbReference type="Pfam" id="PF09438">
    <property type="entry name" value="DUF2017"/>
    <property type="match status" value="1"/>
</dbReference>
<protein>
    <submittedName>
        <fullName evidence="1">Uncharacterized protein</fullName>
    </submittedName>
</protein>
<evidence type="ECO:0000313" key="1">
    <source>
        <dbReference type="EMBL" id="OCL36548.1"/>
    </source>
</evidence>
<organism evidence="1 2">
    <name type="scientific">Tessaracoccus lapidicaptus</name>
    <dbReference type="NCBI Taxonomy" id="1427523"/>
    <lineage>
        <taxon>Bacteria</taxon>
        <taxon>Bacillati</taxon>
        <taxon>Actinomycetota</taxon>
        <taxon>Actinomycetes</taxon>
        <taxon>Propionibacteriales</taxon>
        <taxon>Propionibacteriaceae</taxon>
        <taxon>Tessaracoccus</taxon>
    </lineage>
</organism>
<proteinExistence type="predicted"/>
<gene>
    <name evidence="1" type="ORF">BCR15_01395</name>
</gene>
<dbReference type="EMBL" id="MBQD01000011">
    <property type="protein sequence ID" value="OCL36548.1"/>
    <property type="molecule type" value="Genomic_DNA"/>
</dbReference>
<evidence type="ECO:0000313" key="2">
    <source>
        <dbReference type="Proteomes" id="UP000093501"/>
    </source>
</evidence>